<comment type="caution">
    <text evidence="1">The sequence shown here is derived from an EMBL/GenBank/DDBJ whole genome shotgun (WGS) entry which is preliminary data.</text>
</comment>
<dbReference type="EMBL" id="LPWD01000039">
    <property type="protein sequence ID" value="ODS03850.1"/>
    <property type="molecule type" value="Genomic_DNA"/>
</dbReference>
<evidence type="ECO:0000313" key="2">
    <source>
        <dbReference type="Proteomes" id="UP000095042"/>
    </source>
</evidence>
<reference evidence="1 2" key="1">
    <citation type="journal article" date="2016" name="Environ. Microbiol.">
        <title>New Methyloceanibacter diversity from North Sea sediments includes methanotroph containing solely the soluble methane monooxygenase.</title>
        <authorList>
            <person name="Vekeman B."/>
            <person name="Kerckhof F.M."/>
            <person name="Cremers G."/>
            <person name="de Vos P."/>
            <person name="Vandamme P."/>
            <person name="Boon N."/>
            <person name="Op den Camp H.J."/>
            <person name="Heylen K."/>
        </authorList>
    </citation>
    <scope>NUCLEOTIDE SEQUENCE [LARGE SCALE GENOMIC DNA]</scope>
    <source>
        <strain evidence="1 2">R-67177</strain>
    </source>
</reference>
<gene>
    <name evidence="1" type="ORF">AUC71_07395</name>
</gene>
<proteinExistence type="predicted"/>
<accession>A0A1E3WDN5</accession>
<sequence length="102" mass="10723">MTAKNVTTRARVTTLAALRFGIILAAGVNVTGFGIMDAHAADETAPACKTAEVNPVTGHVFCIDPLGAEVAPPPDSMKPKCEEESRGQWSWAPNCEPVVEGM</sequence>
<keyword evidence="2" id="KW-1185">Reference proteome</keyword>
<organism evidence="1 2">
    <name type="scientific">Methyloceanibacter marginalis</name>
    <dbReference type="NCBI Taxonomy" id="1774971"/>
    <lineage>
        <taxon>Bacteria</taxon>
        <taxon>Pseudomonadati</taxon>
        <taxon>Pseudomonadota</taxon>
        <taxon>Alphaproteobacteria</taxon>
        <taxon>Hyphomicrobiales</taxon>
        <taxon>Hyphomicrobiaceae</taxon>
        <taxon>Methyloceanibacter</taxon>
    </lineage>
</organism>
<name>A0A1E3WDN5_9HYPH</name>
<dbReference type="Proteomes" id="UP000095042">
    <property type="component" value="Unassembled WGS sequence"/>
</dbReference>
<dbReference type="AlphaFoldDB" id="A0A1E3WDN5"/>
<dbReference type="RefSeq" id="WP_069622956.1">
    <property type="nucleotide sequence ID" value="NZ_LPWD01000039.1"/>
</dbReference>
<dbReference type="OrthoDB" id="8456933at2"/>
<protein>
    <submittedName>
        <fullName evidence="1">Uncharacterized protein</fullName>
    </submittedName>
</protein>
<evidence type="ECO:0000313" key="1">
    <source>
        <dbReference type="EMBL" id="ODS03850.1"/>
    </source>
</evidence>